<sequence length="92" mass="10033">MTLFGSPRDRKKDDDRSYAQIGLLAAVPGILIAAPLIGYFAGNWADQKFGTEPTLMIIGIVLGLVSAGMEIYRLVKKAEKIGDEGRSNRHDL</sequence>
<organism evidence="2">
    <name type="scientific">uncultured bacterium pAW1</name>
    <dbReference type="NCBI Taxonomy" id="1781155"/>
    <lineage>
        <taxon>Bacteria</taxon>
        <taxon>environmental samples</taxon>
    </lineage>
</organism>
<name>A0A1C9U4R5_9BACT</name>
<reference evidence="2" key="1">
    <citation type="journal article" date="2016" name="Sci. Rep.">
        <title>Triclosan Resistome from Metagenome Reveals Diverse Enoyl Acyl Carrier Protein Reductases and Selective Enrichment of Triclosan Resistance Genes.</title>
        <authorList>
            <person name="Khan R."/>
            <person name="Kong H.G."/>
            <person name="Jung Y.H."/>
            <person name="Choi J."/>
            <person name="Baek K.Y."/>
            <person name="Hwang E.C."/>
            <person name="Lee S.W."/>
        </authorList>
    </citation>
    <scope>NUCLEOTIDE SEQUENCE</scope>
</reference>
<feature type="transmembrane region" description="Helical" evidence="1">
    <location>
        <begin position="21"/>
        <end position="42"/>
    </location>
</feature>
<dbReference type="AlphaFoldDB" id="A0A1C9U4R5"/>
<protein>
    <recommendedName>
        <fullName evidence="3">AtpZ/AtpI family protein</fullName>
    </recommendedName>
</protein>
<dbReference type="EMBL" id="KT982360">
    <property type="protein sequence ID" value="AOR51132.1"/>
    <property type="molecule type" value="Genomic_DNA"/>
</dbReference>
<keyword evidence="1" id="KW-0472">Membrane</keyword>
<proteinExistence type="predicted"/>
<keyword evidence="1" id="KW-0812">Transmembrane</keyword>
<feature type="transmembrane region" description="Helical" evidence="1">
    <location>
        <begin position="54"/>
        <end position="72"/>
    </location>
</feature>
<keyword evidence="1" id="KW-1133">Transmembrane helix</keyword>
<evidence type="ECO:0008006" key="3">
    <source>
        <dbReference type="Google" id="ProtNLM"/>
    </source>
</evidence>
<dbReference type="InterPro" id="IPR032820">
    <property type="entry name" value="ATPase_put"/>
</dbReference>
<evidence type="ECO:0000256" key="1">
    <source>
        <dbReference type="SAM" id="Phobius"/>
    </source>
</evidence>
<dbReference type="Pfam" id="PF09527">
    <property type="entry name" value="ATPase_gene1"/>
    <property type="match status" value="1"/>
</dbReference>
<evidence type="ECO:0000313" key="2">
    <source>
        <dbReference type="EMBL" id="AOR51132.1"/>
    </source>
</evidence>
<accession>A0A1C9U4R5</accession>